<dbReference type="AlphaFoldDB" id="A0A1J4KZ11"/>
<feature type="compositionally biased region" description="Polar residues" evidence="1">
    <location>
        <begin position="1"/>
        <end position="14"/>
    </location>
</feature>
<sequence length="171" mass="19673">MSDSKFNDQVSTNEAPEDKNESPKNNVFEFPTFDNDNGQQLESNNKISISIEEEDEDEEEKFEFPRSESPDAFNFSEFPPMDGTATSSPDAFQFSFDDFKPDQQDDQAVFTFDANDKTNANNEEEQLYQKFVTLISNPCFEYKGKPLEELFHQDDETESVDAAYDLLVKSF</sequence>
<dbReference type="EMBL" id="MLAK01000294">
    <property type="protein sequence ID" value="OHT14932.1"/>
    <property type="molecule type" value="Genomic_DNA"/>
</dbReference>
<proteinExistence type="predicted"/>
<feature type="region of interest" description="Disordered" evidence="1">
    <location>
        <begin position="1"/>
        <end position="90"/>
    </location>
</feature>
<evidence type="ECO:0000313" key="3">
    <source>
        <dbReference type="Proteomes" id="UP000179807"/>
    </source>
</evidence>
<protein>
    <submittedName>
        <fullName evidence="2">Uncharacterized protein</fullName>
    </submittedName>
</protein>
<organism evidence="2 3">
    <name type="scientific">Tritrichomonas foetus</name>
    <dbReference type="NCBI Taxonomy" id="1144522"/>
    <lineage>
        <taxon>Eukaryota</taxon>
        <taxon>Metamonada</taxon>
        <taxon>Parabasalia</taxon>
        <taxon>Tritrichomonadida</taxon>
        <taxon>Tritrichomonadidae</taxon>
        <taxon>Tritrichomonas</taxon>
    </lineage>
</organism>
<gene>
    <name evidence="2" type="ORF">TRFO_42804</name>
</gene>
<evidence type="ECO:0000256" key="1">
    <source>
        <dbReference type="SAM" id="MobiDB-lite"/>
    </source>
</evidence>
<dbReference type="Proteomes" id="UP000179807">
    <property type="component" value="Unassembled WGS sequence"/>
</dbReference>
<keyword evidence="3" id="KW-1185">Reference proteome</keyword>
<comment type="caution">
    <text evidence="2">The sequence shown here is derived from an EMBL/GenBank/DDBJ whole genome shotgun (WGS) entry which is preliminary data.</text>
</comment>
<dbReference type="GeneID" id="94849193"/>
<dbReference type="RefSeq" id="XP_068368068.1">
    <property type="nucleotide sequence ID" value="XM_068514489.1"/>
</dbReference>
<feature type="compositionally biased region" description="Acidic residues" evidence="1">
    <location>
        <begin position="51"/>
        <end position="61"/>
    </location>
</feature>
<dbReference type="OrthoDB" id="10638386at2759"/>
<evidence type="ECO:0000313" key="2">
    <source>
        <dbReference type="EMBL" id="OHT14932.1"/>
    </source>
</evidence>
<reference evidence="2" key="1">
    <citation type="submission" date="2016-10" db="EMBL/GenBank/DDBJ databases">
        <authorList>
            <person name="Benchimol M."/>
            <person name="Almeida L.G."/>
            <person name="Vasconcelos A.T."/>
            <person name="Perreira-Neves A."/>
            <person name="Rosa I.A."/>
            <person name="Tasca T."/>
            <person name="Bogo M.R."/>
            <person name="de Souza W."/>
        </authorList>
    </citation>
    <scope>NUCLEOTIDE SEQUENCE [LARGE SCALE GENOMIC DNA]</scope>
    <source>
        <strain evidence="2">K</strain>
    </source>
</reference>
<accession>A0A1J4KZ11</accession>
<dbReference type="VEuPathDB" id="TrichDB:TRFO_42804"/>
<name>A0A1J4KZ11_9EUKA</name>